<dbReference type="InterPro" id="IPR036259">
    <property type="entry name" value="MFS_trans_sf"/>
</dbReference>
<feature type="transmembrane region" description="Helical" evidence="7">
    <location>
        <begin position="361"/>
        <end position="381"/>
    </location>
</feature>
<feature type="transmembrane region" description="Helical" evidence="7">
    <location>
        <begin position="127"/>
        <end position="149"/>
    </location>
</feature>
<dbReference type="InterPro" id="IPR020846">
    <property type="entry name" value="MFS_dom"/>
</dbReference>
<gene>
    <name evidence="9" type="ORF">Q5741_18010</name>
</gene>
<feature type="transmembrane region" description="Helical" evidence="7">
    <location>
        <begin position="155"/>
        <end position="174"/>
    </location>
</feature>
<keyword evidence="10" id="KW-1185">Reference proteome</keyword>
<evidence type="ECO:0000256" key="7">
    <source>
        <dbReference type="SAM" id="Phobius"/>
    </source>
</evidence>
<evidence type="ECO:0000256" key="3">
    <source>
        <dbReference type="ARBA" id="ARBA00022448"/>
    </source>
</evidence>
<feature type="transmembrane region" description="Helical" evidence="7">
    <location>
        <begin position="206"/>
        <end position="225"/>
    </location>
</feature>
<name>A0ABT9CG85_9BACL</name>
<feature type="transmembrane region" description="Helical" evidence="7">
    <location>
        <begin position="332"/>
        <end position="355"/>
    </location>
</feature>
<feature type="transmembrane region" description="Helical" evidence="7">
    <location>
        <begin position="275"/>
        <end position="293"/>
    </location>
</feature>
<keyword evidence="3" id="KW-0813">Transport</keyword>
<feature type="transmembrane region" description="Helical" evidence="7">
    <location>
        <begin position="69"/>
        <end position="87"/>
    </location>
</feature>
<dbReference type="PANTHER" id="PTHR23514">
    <property type="entry name" value="BYPASS OF STOP CODON PROTEIN 6"/>
    <property type="match status" value="1"/>
</dbReference>
<dbReference type="SUPFAM" id="SSF103473">
    <property type="entry name" value="MFS general substrate transporter"/>
    <property type="match status" value="1"/>
</dbReference>
<dbReference type="PROSITE" id="PS50850">
    <property type="entry name" value="MFS"/>
    <property type="match status" value="1"/>
</dbReference>
<dbReference type="RefSeq" id="WP_305025517.1">
    <property type="nucleotide sequence ID" value="NZ_JAUQTB010000014.1"/>
</dbReference>
<sequence>MKQFTWASYALYLLAGLVITTIGSVMPQLLEHYNRSYTDGGQLVFAGSVGFMAGVPISAYILKKFGEKVTLSAACIVIALSQFAMLALPPFGWVTAINLLNSIGASSLEVVVASLMMEMFIGRRAVVMSYLEVSFGLGALLMPFVASFFIKQGSWQSSLWVTGILAAVLAVVWMRLQYRKEETDITEGTDAAEAAPPAELSRRSKGWLLTLFLLMIFLYCGIEGSLNNFLSSIFVSYFHAAPSSASISIGLFWVAMVIGRLATGWIIRRINYSRFLMGSMLLTLVAVAALLLLDVEAAGYIFVTMLGLTLSGVYSITMVYANHSLPGMARLVTVLITGCAGFGGALFPALLGYVLDHAEPAASLWLIGSYAAGFIVLLLGVMAGYRHWSRQAGAGQASAGL</sequence>
<comment type="caution">
    <text evidence="9">The sequence shown here is derived from an EMBL/GenBank/DDBJ whole genome shotgun (WGS) entry which is preliminary data.</text>
</comment>
<protein>
    <submittedName>
        <fullName evidence="9">MFS transporter</fullName>
    </submittedName>
</protein>
<comment type="subcellular location">
    <subcellularLocation>
        <location evidence="1">Cell membrane</location>
        <topology evidence="1">Multi-pass membrane protein</topology>
    </subcellularLocation>
</comment>
<evidence type="ECO:0000256" key="6">
    <source>
        <dbReference type="ARBA" id="ARBA00023136"/>
    </source>
</evidence>
<evidence type="ECO:0000313" key="9">
    <source>
        <dbReference type="EMBL" id="MDO7908299.1"/>
    </source>
</evidence>
<dbReference type="PANTHER" id="PTHR23514:SF3">
    <property type="entry name" value="BYPASS OF STOP CODON PROTEIN 6"/>
    <property type="match status" value="1"/>
</dbReference>
<evidence type="ECO:0000313" key="10">
    <source>
        <dbReference type="Proteomes" id="UP001240171"/>
    </source>
</evidence>
<dbReference type="Proteomes" id="UP001240171">
    <property type="component" value="Unassembled WGS sequence"/>
</dbReference>
<keyword evidence="5 7" id="KW-1133">Transmembrane helix</keyword>
<keyword evidence="6 7" id="KW-0472">Membrane</keyword>
<feature type="transmembrane region" description="Helical" evidence="7">
    <location>
        <begin position="245"/>
        <end position="263"/>
    </location>
</feature>
<evidence type="ECO:0000256" key="1">
    <source>
        <dbReference type="ARBA" id="ARBA00004651"/>
    </source>
</evidence>
<organism evidence="9 10">
    <name type="scientific">Paenibacillus lacisoli</name>
    <dbReference type="NCBI Taxonomy" id="3064525"/>
    <lineage>
        <taxon>Bacteria</taxon>
        <taxon>Bacillati</taxon>
        <taxon>Bacillota</taxon>
        <taxon>Bacilli</taxon>
        <taxon>Bacillales</taxon>
        <taxon>Paenibacillaceae</taxon>
        <taxon>Paenibacillus</taxon>
    </lineage>
</organism>
<feature type="transmembrane region" description="Helical" evidence="7">
    <location>
        <begin position="93"/>
        <end position="115"/>
    </location>
</feature>
<dbReference type="InterPro" id="IPR051788">
    <property type="entry name" value="MFS_Transporter"/>
</dbReference>
<dbReference type="Pfam" id="PF07690">
    <property type="entry name" value="MFS_1"/>
    <property type="match status" value="1"/>
</dbReference>
<evidence type="ECO:0000256" key="5">
    <source>
        <dbReference type="ARBA" id="ARBA00022989"/>
    </source>
</evidence>
<feature type="transmembrane region" description="Helical" evidence="7">
    <location>
        <begin position="299"/>
        <end position="320"/>
    </location>
</feature>
<dbReference type="EMBL" id="JAUQTB010000014">
    <property type="protein sequence ID" value="MDO7908299.1"/>
    <property type="molecule type" value="Genomic_DNA"/>
</dbReference>
<accession>A0ABT9CG85</accession>
<evidence type="ECO:0000259" key="8">
    <source>
        <dbReference type="PROSITE" id="PS50850"/>
    </source>
</evidence>
<keyword evidence="4 7" id="KW-0812">Transmembrane</keyword>
<dbReference type="InterPro" id="IPR011701">
    <property type="entry name" value="MFS"/>
</dbReference>
<feature type="transmembrane region" description="Helical" evidence="7">
    <location>
        <begin position="42"/>
        <end position="62"/>
    </location>
</feature>
<evidence type="ECO:0000256" key="2">
    <source>
        <dbReference type="ARBA" id="ARBA00008335"/>
    </source>
</evidence>
<comment type="similarity">
    <text evidence="2">Belongs to the major facilitator superfamily.</text>
</comment>
<feature type="domain" description="Major facilitator superfamily (MFS) profile" evidence="8">
    <location>
        <begin position="4"/>
        <end position="386"/>
    </location>
</feature>
<proteinExistence type="inferred from homology"/>
<dbReference type="Gene3D" id="1.20.1250.20">
    <property type="entry name" value="MFS general substrate transporter like domains"/>
    <property type="match status" value="2"/>
</dbReference>
<evidence type="ECO:0000256" key="4">
    <source>
        <dbReference type="ARBA" id="ARBA00022692"/>
    </source>
</evidence>
<reference evidence="9 10" key="1">
    <citation type="submission" date="2023-07" db="EMBL/GenBank/DDBJ databases">
        <title>Paenibacillus sp. JX-17 nov. isolated from soil.</title>
        <authorList>
            <person name="Wan Y."/>
            <person name="Liu B."/>
        </authorList>
    </citation>
    <scope>NUCLEOTIDE SEQUENCE [LARGE SCALE GENOMIC DNA]</scope>
    <source>
        <strain evidence="9 10">JX-17</strain>
    </source>
</reference>
<feature type="transmembrane region" description="Helical" evidence="7">
    <location>
        <begin position="9"/>
        <end position="30"/>
    </location>
</feature>